<evidence type="ECO:0000256" key="5">
    <source>
        <dbReference type="ARBA" id="ARBA00023027"/>
    </source>
</evidence>
<keyword evidence="5" id="KW-0520">NAD</keyword>
<dbReference type="Pfam" id="PF02800">
    <property type="entry name" value="Gp_dh_C"/>
    <property type="match status" value="1"/>
</dbReference>
<keyword evidence="6" id="KW-0324">Glycolysis</keyword>
<dbReference type="GO" id="GO:0005829">
    <property type="term" value="C:cytosol"/>
    <property type="evidence" value="ECO:0007669"/>
    <property type="project" value="TreeGrafter"/>
</dbReference>
<reference evidence="8 9" key="1">
    <citation type="submission" date="2020-04" db="EMBL/GenBank/DDBJ databases">
        <title>Plant Genome Project.</title>
        <authorList>
            <person name="Zhang R.-G."/>
        </authorList>
    </citation>
    <scope>NUCLEOTIDE SEQUENCE [LARGE SCALE GENOMIC DNA]</scope>
    <source>
        <strain evidence="8">YNK0</strain>
        <tissue evidence="8">Leaf</tissue>
    </source>
</reference>
<comment type="similarity">
    <text evidence="2">Belongs to the glyceraldehyde-3-phosphate dehydrogenase family.</text>
</comment>
<dbReference type="SUPFAM" id="SSF55347">
    <property type="entry name" value="Glyceraldehyde-3-phosphate dehydrogenase-like, C-terminal domain"/>
    <property type="match status" value="1"/>
</dbReference>
<keyword evidence="4" id="KW-0560">Oxidoreductase</keyword>
<name>A0A835D1F8_TETSI</name>
<dbReference type="EC" id="1.2.1.12" evidence="3"/>
<dbReference type="InterPro" id="IPR020829">
    <property type="entry name" value="GlycerAld_3-P_DH_cat"/>
</dbReference>
<evidence type="ECO:0000256" key="1">
    <source>
        <dbReference type="ARBA" id="ARBA00004869"/>
    </source>
</evidence>
<dbReference type="GO" id="GO:0004365">
    <property type="term" value="F:glyceraldehyde-3-phosphate dehydrogenase (NAD+) (phosphorylating) activity"/>
    <property type="evidence" value="ECO:0007669"/>
    <property type="project" value="UniProtKB-EC"/>
</dbReference>
<accession>A0A835D1F8</accession>
<proteinExistence type="inferred from homology"/>
<dbReference type="EMBL" id="JABCRI010000022">
    <property type="protein sequence ID" value="KAF8379825.1"/>
    <property type="molecule type" value="Genomic_DNA"/>
</dbReference>
<gene>
    <name evidence="8" type="ORF">HHK36_029274</name>
</gene>
<dbReference type="PANTHER" id="PTHR10836">
    <property type="entry name" value="GLYCERALDEHYDE 3-PHOSPHATE DEHYDROGENASE"/>
    <property type="match status" value="1"/>
</dbReference>
<dbReference type="InterPro" id="IPR020831">
    <property type="entry name" value="GlycerAld/Erythrose_P_DH"/>
</dbReference>
<evidence type="ECO:0000313" key="9">
    <source>
        <dbReference type="Proteomes" id="UP000655225"/>
    </source>
</evidence>
<comment type="pathway">
    <text evidence="1">Carbohydrate degradation; glycolysis; pyruvate from D-glyceraldehyde 3-phosphate: step 1/5.</text>
</comment>
<dbReference type="Gene3D" id="3.30.360.10">
    <property type="entry name" value="Dihydrodipicolinate Reductase, domain 2"/>
    <property type="match status" value="1"/>
</dbReference>
<dbReference type="GO" id="GO:0006096">
    <property type="term" value="P:glycolytic process"/>
    <property type="evidence" value="ECO:0007669"/>
    <property type="project" value="UniProtKB-KW"/>
</dbReference>
<evidence type="ECO:0000256" key="2">
    <source>
        <dbReference type="ARBA" id="ARBA00007406"/>
    </source>
</evidence>
<feature type="domain" description="Glyceraldehyde 3-phosphate dehydrogenase catalytic" evidence="7">
    <location>
        <begin position="131"/>
        <end position="175"/>
    </location>
</feature>
<dbReference type="Gene3D" id="3.40.630.10">
    <property type="entry name" value="Zn peptidases"/>
    <property type="match status" value="1"/>
</dbReference>
<evidence type="ECO:0000256" key="6">
    <source>
        <dbReference type="ARBA" id="ARBA00023152"/>
    </source>
</evidence>
<evidence type="ECO:0000259" key="7">
    <source>
        <dbReference type="Pfam" id="PF02800"/>
    </source>
</evidence>
<evidence type="ECO:0000313" key="8">
    <source>
        <dbReference type="EMBL" id="KAF8379825.1"/>
    </source>
</evidence>
<dbReference type="OrthoDB" id="1733841at2759"/>
<dbReference type="Proteomes" id="UP000655225">
    <property type="component" value="Unassembled WGS sequence"/>
</dbReference>
<evidence type="ECO:0000256" key="4">
    <source>
        <dbReference type="ARBA" id="ARBA00023002"/>
    </source>
</evidence>
<keyword evidence="9" id="KW-1185">Reference proteome</keyword>
<protein>
    <recommendedName>
        <fullName evidence="3">glyceraldehyde-3-phosphate dehydrogenase (phosphorylating)</fullName>
        <ecNumber evidence="3">1.2.1.12</ecNumber>
    </recommendedName>
</protein>
<dbReference type="AlphaFoldDB" id="A0A835D1F8"/>
<evidence type="ECO:0000256" key="3">
    <source>
        <dbReference type="ARBA" id="ARBA00013119"/>
    </source>
</evidence>
<comment type="caution">
    <text evidence="8">The sequence shown here is derived from an EMBL/GenBank/DDBJ whole genome shotgun (WGS) entry which is preliminary data.</text>
</comment>
<sequence>MMGNLANQPICWHAHPRASTQSFIQVALQRSVHCRLWIKSAVVASRQGLVDSKSSKSSLEDETGVRMVALFDHEEMGSNLTNGSGSPAHVGCFIKNHKLLHFGGAKKVVISAPSKDASMFLWVSMRRNISPRVTLFLTLAAFRVPTNDVSVVDLTVKFEKKATYEQIKAVIKKSNANFIFCTDCNSMEHCPSV</sequence>
<organism evidence="8 9">
    <name type="scientific">Tetracentron sinense</name>
    <name type="common">Spur-leaf</name>
    <dbReference type="NCBI Taxonomy" id="13715"/>
    <lineage>
        <taxon>Eukaryota</taxon>
        <taxon>Viridiplantae</taxon>
        <taxon>Streptophyta</taxon>
        <taxon>Embryophyta</taxon>
        <taxon>Tracheophyta</taxon>
        <taxon>Spermatophyta</taxon>
        <taxon>Magnoliopsida</taxon>
        <taxon>Trochodendrales</taxon>
        <taxon>Trochodendraceae</taxon>
        <taxon>Tetracentron</taxon>
    </lineage>
</organism>
<dbReference type="PANTHER" id="PTHR10836:SF112">
    <property type="entry name" value="GLYCERALDEHYDE-3-PHOSPHATE DEHYDROGENASE GAPC1, CYTOSOLIC-RELATED"/>
    <property type="match status" value="1"/>
</dbReference>